<proteinExistence type="inferred from homology"/>
<reference evidence="8 9" key="1">
    <citation type="journal article" date="2014" name="Genome Announc.">
        <title>Draft genome sequences of eight enterohepatic helicobacter species isolated from both laboratory and wild rodents.</title>
        <authorList>
            <person name="Sheh A."/>
            <person name="Shen Z."/>
            <person name="Fox J.G."/>
        </authorList>
    </citation>
    <scope>NUCLEOTIDE SEQUENCE [LARGE SCALE GENOMIC DNA]</scope>
    <source>
        <strain evidence="8 9">MIT 01-6451</strain>
    </source>
</reference>
<dbReference type="Gene3D" id="3.40.50.12230">
    <property type="match status" value="1"/>
</dbReference>
<dbReference type="RefSeq" id="WP_034360551.1">
    <property type="nucleotide sequence ID" value="NZ_CAJUDB010000002.1"/>
</dbReference>
<sequence length="304" mass="33487">MKLILAGTPAFASAIFAPLIENKTFEILALICQPDKPFGRKGELKSPHTKETFLSQDIQILQPDKITESVIATLQALKPDAILVVAYGKILPKAFLDIAPCINIHASILPLWRGASPLQQMILSQNAYFGITAMKMNEKLDEGDILGISYLPNTRQSITELSLQLASIGAKLAQYVLTHLQKIEPLRQINADASYCTKIKKSDGCVSLESANDVYRHYLAYCEWPHIFIKSTKGYTLKLFDVALIESCNTHKVGEILNIESQSIVIGCKCGSVRIGSLQQEGKAKLNAAIYLRGKRLNVGDILC</sequence>
<dbReference type="Proteomes" id="UP000029707">
    <property type="component" value="Unassembled WGS sequence"/>
</dbReference>
<dbReference type="PANTHER" id="PTHR11138">
    <property type="entry name" value="METHIONYL-TRNA FORMYLTRANSFERASE"/>
    <property type="match status" value="1"/>
</dbReference>
<evidence type="ECO:0000256" key="2">
    <source>
        <dbReference type="ARBA" id="ARBA00012261"/>
    </source>
</evidence>
<dbReference type="InterPro" id="IPR036477">
    <property type="entry name" value="Formyl_transf_N_sf"/>
</dbReference>
<dbReference type="OrthoDB" id="9802815at2"/>
<dbReference type="InterPro" id="IPR041711">
    <property type="entry name" value="Met-tRNA-FMT_N"/>
</dbReference>
<protein>
    <recommendedName>
        <fullName evidence="2 5">Methionyl-tRNA formyltransferase</fullName>
        <ecNumber evidence="2 5">2.1.2.9</ecNumber>
    </recommendedName>
</protein>
<dbReference type="GO" id="GO:0004479">
    <property type="term" value="F:methionyl-tRNA formyltransferase activity"/>
    <property type="evidence" value="ECO:0007669"/>
    <property type="project" value="UniProtKB-UniRule"/>
</dbReference>
<organism evidence="8 9">
    <name type="scientific">Helicobacter japonicus</name>
    <dbReference type="NCBI Taxonomy" id="425400"/>
    <lineage>
        <taxon>Bacteria</taxon>
        <taxon>Pseudomonadati</taxon>
        <taxon>Campylobacterota</taxon>
        <taxon>Epsilonproteobacteria</taxon>
        <taxon>Campylobacterales</taxon>
        <taxon>Helicobacteraceae</taxon>
        <taxon>Helicobacter</taxon>
    </lineage>
</organism>
<keyword evidence="3 5" id="KW-0808">Transferase</keyword>
<dbReference type="InterPro" id="IPR005794">
    <property type="entry name" value="Fmt"/>
</dbReference>
<dbReference type="InterPro" id="IPR044135">
    <property type="entry name" value="Met-tRNA-FMT_C"/>
</dbReference>
<comment type="function">
    <text evidence="5">Attaches a formyl group to the free amino group of methionyl-tRNA(fMet). The formyl group appears to play a dual role in the initiator identity of N-formylmethionyl-tRNA by promoting its recognition by IF2 and preventing the misappropriation of this tRNA by the elongation apparatus.</text>
</comment>
<dbReference type="GeneID" id="82321462"/>
<dbReference type="CDD" id="cd08646">
    <property type="entry name" value="FMT_core_Met-tRNA-FMT_N"/>
    <property type="match status" value="1"/>
</dbReference>
<comment type="similarity">
    <text evidence="1 5">Belongs to the Fmt family.</text>
</comment>
<dbReference type="Pfam" id="PF02911">
    <property type="entry name" value="Formyl_trans_C"/>
    <property type="match status" value="1"/>
</dbReference>
<keyword evidence="4 5" id="KW-0648">Protein biosynthesis</keyword>
<dbReference type="AlphaFoldDB" id="A0A4U8TNQ4"/>
<dbReference type="InterPro" id="IPR011034">
    <property type="entry name" value="Formyl_transferase-like_C_sf"/>
</dbReference>
<dbReference type="GO" id="GO:0005829">
    <property type="term" value="C:cytosol"/>
    <property type="evidence" value="ECO:0007669"/>
    <property type="project" value="TreeGrafter"/>
</dbReference>
<keyword evidence="9" id="KW-1185">Reference proteome</keyword>
<dbReference type="EMBL" id="JRMQ02000003">
    <property type="protein sequence ID" value="TLE02162.1"/>
    <property type="molecule type" value="Genomic_DNA"/>
</dbReference>
<feature type="domain" description="Formyl transferase C-terminal" evidence="7">
    <location>
        <begin position="198"/>
        <end position="295"/>
    </location>
</feature>
<dbReference type="InterPro" id="IPR005793">
    <property type="entry name" value="Formyl_trans_C"/>
</dbReference>
<feature type="domain" description="Formyl transferase N-terminal" evidence="6">
    <location>
        <begin position="4"/>
        <end position="148"/>
    </location>
</feature>
<evidence type="ECO:0000256" key="5">
    <source>
        <dbReference type="HAMAP-Rule" id="MF_00182"/>
    </source>
</evidence>
<evidence type="ECO:0000259" key="7">
    <source>
        <dbReference type="Pfam" id="PF02911"/>
    </source>
</evidence>
<dbReference type="HAMAP" id="MF_00182">
    <property type="entry name" value="Formyl_trans"/>
    <property type="match status" value="1"/>
</dbReference>
<accession>A0A4U8TNQ4</accession>
<comment type="caution">
    <text evidence="8">The sequence shown here is derived from an EMBL/GenBank/DDBJ whole genome shotgun (WGS) entry which is preliminary data.</text>
</comment>
<dbReference type="Pfam" id="PF00551">
    <property type="entry name" value="Formyl_trans_N"/>
    <property type="match status" value="1"/>
</dbReference>
<dbReference type="SUPFAM" id="SSF50486">
    <property type="entry name" value="FMT C-terminal domain-like"/>
    <property type="match status" value="1"/>
</dbReference>
<gene>
    <name evidence="5" type="primary">fmt</name>
    <name evidence="8" type="ORF">LS65_003205</name>
</gene>
<evidence type="ECO:0000256" key="3">
    <source>
        <dbReference type="ARBA" id="ARBA00022679"/>
    </source>
</evidence>
<name>A0A4U8TNQ4_9HELI</name>
<comment type="catalytic activity">
    <reaction evidence="5">
        <text>L-methionyl-tRNA(fMet) + (6R)-10-formyltetrahydrofolate = N-formyl-L-methionyl-tRNA(fMet) + (6S)-5,6,7,8-tetrahydrofolate + H(+)</text>
        <dbReference type="Rhea" id="RHEA:24380"/>
        <dbReference type="Rhea" id="RHEA-COMP:9952"/>
        <dbReference type="Rhea" id="RHEA-COMP:9953"/>
        <dbReference type="ChEBI" id="CHEBI:15378"/>
        <dbReference type="ChEBI" id="CHEBI:57453"/>
        <dbReference type="ChEBI" id="CHEBI:78530"/>
        <dbReference type="ChEBI" id="CHEBI:78844"/>
        <dbReference type="ChEBI" id="CHEBI:195366"/>
        <dbReference type="EC" id="2.1.2.9"/>
    </reaction>
</comment>
<evidence type="ECO:0000256" key="4">
    <source>
        <dbReference type="ARBA" id="ARBA00022917"/>
    </source>
</evidence>
<evidence type="ECO:0000313" key="8">
    <source>
        <dbReference type="EMBL" id="TLE02162.1"/>
    </source>
</evidence>
<feature type="binding site" evidence="5">
    <location>
        <begin position="107"/>
        <end position="110"/>
    </location>
    <ligand>
        <name>(6S)-5,6,7,8-tetrahydrofolate</name>
        <dbReference type="ChEBI" id="CHEBI:57453"/>
    </ligand>
</feature>
<dbReference type="PANTHER" id="PTHR11138:SF5">
    <property type="entry name" value="METHIONYL-TRNA FORMYLTRANSFERASE, MITOCHONDRIAL"/>
    <property type="match status" value="1"/>
</dbReference>
<evidence type="ECO:0000256" key="1">
    <source>
        <dbReference type="ARBA" id="ARBA00010699"/>
    </source>
</evidence>
<dbReference type="CDD" id="cd08704">
    <property type="entry name" value="Met_tRNA_FMT_C"/>
    <property type="match status" value="1"/>
</dbReference>
<dbReference type="EC" id="2.1.2.9" evidence="2 5"/>
<dbReference type="SUPFAM" id="SSF53328">
    <property type="entry name" value="Formyltransferase"/>
    <property type="match status" value="1"/>
</dbReference>
<dbReference type="InterPro" id="IPR002376">
    <property type="entry name" value="Formyl_transf_N"/>
</dbReference>
<dbReference type="STRING" id="425400.LS65_00870"/>
<evidence type="ECO:0000259" key="6">
    <source>
        <dbReference type="Pfam" id="PF00551"/>
    </source>
</evidence>
<evidence type="ECO:0000313" key="9">
    <source>
        <dbReference type="Proteomes" id="UP000029707"/>
    </source>
</evidence>